<evidence type="ECO:0000256" key="6">
    <source>
        <dbReference type="ARBA" id="ARBA00022837"/>
    </source>
</evidence>
<dbReference type="Proteomes" id="UP000596742">
    <property type="component" value="Unassembled WGS sequence"/>
</dbReference>
<dbReference type="EMBL" id="UYJE01004549">
    <property type="protein sequence ID" value="VDI28930.1"/>
    <property type="molecule type" value="Genomic_DNA"/>
</dbReference>
<evidence type="ECO:0000313" key="10">
    <source>
        <dbReference type="EMBL" id="VDI28930.1"/>
    </source>
</evidence>
<comment type="subunit">
    <text evidence="3">Homotrimer.</text>
</comment>
<dbReference type="GO" id="GO:0046872">
    <property type="term" value="F:metal ion binding"/>
    <property type="evidence" value="ECO:0007669"/>
    <property type="project" value="UniProtKB-KW"/>
</dbReference>
<comment type="similarity">
    <text evidence="2">Belongs to the fucolectin family.</text>
</comment>
<evidence type="ECO:0000256" key="5">
    <source>
        <dbReference type="ARBA" id="ARBA00022734"/>
    </source>
</evidence>
<accession>A0A8B6E4R7</accession>
<reference evidence="10" key="1">
    <citation type="submission" date="2018-11" db="EMBL/GenBank/DDBJ databases">
        <authorList>
            <person name="Alioto T."/>
            <person name="Alioto T."/>
        </authorList>
    </citation>
    <scope>NUCLEOTIDE SEQUENCE</scope>
</reference>
<dbReference type="InterPro" id="IPR006585">
    <property type="entry name" value="FTP1"/>
</dbReference>
<evidence type="ECO:0000256" key="3">
    <source>
        <dbReference type="ARBA" id="ARBA00011233"/>
    </source>
</evidence>
<dbReference type="PANTHER" id="PTHR45713:SF6">
    <property type="entry name" value="F5_8 TYPE C DOMAIN-CONTAINING PROTEIN"/>
    <property type="match status" value="1"/>
</dbReference>
<gene>
    <name evidence="10" type="ORF">MGAL_10B024063</name>
</gene>
<dbReference type="Pfam" id="PF22633">
    <property type="entry name" value="F5_F8_type_C_2"/>
    <property type="match status" value="1"/>
</dbReference>
<keyword evidence="6" id="KW-0106">Calcium</keyword>
<dbReference type="OrthoDB" id="6102375at2759"/>
<dbReference type="GO" id="GO:0001868">
    <property type="term" value="P:regulation of complement activation, lectin pathway"/>
    <property type="evidence" value="ECO:0007669"/>
    <property type="project" value="UniProtKB-ARBA"/>
</dbReference>
<keyword evidence="8" id="KW-0732">Signal</keyword>
<dbReference type="GO" id="GO:0010185">
    <property type="term" value="P:regulation of cellular defense response"/>
    <property type="evidence" value="ECO:0007669"/>
    <property type="project" value="UniProtKB-ARBA"/>
</dbReference>
<dbReference type="AlphaFoldDB" id="A0A8B6E4R7"/>
<feature type="chain" id="PRO_5032805377" description="Fucolectin tachylectin-4 pentraxin-1 domain-containing protein" evidence="8">
    <location>
        <begin position="24"/>
        <end position="290"/>
    </location>
</feature>
<proteinExistence type="inferred from homology"/>
<evidence type="ECO:0000256" key="8">
    <source>
        <dbReference type="SAM" id="SignalP"/>
    </source>
</evidence>
<dbReference type="Gene3D" id="2.60.120.260">
    <property type="entry name" value="Galactose-binding domain-like"/>
    <property type="match status" value="1"/>
</dbReference>
<organism evidence="10 11">
    <name type="scientific">Mytilus galloprovincialis</name>
    <name type="common">Mediterranean mussel</name>
    <dbReference type="NCBI Taxonomy" id="29158"/>
    <lineage>
        <taxon>Eukaryota</taxon>
        <taxon>Metazoa</taxon>
        <taxon>Spiralia</taxon>
        <taxon>Lophotrochozoa</taxon>
        <taxon>Mollusca</taxon>
        <taxon>Bivalvia</taxon>
        <taxon>Autobranchia</taxon>
        <taxon>Pteriomorphia</taxon>
        <taxon>Mytilida</taxon>
        <taxon>Mytiloidea</taxon>
        <taxon>Mytilidae</taxon>
        <taxon>Mytilinae</taxon>
        <taxon>Mytilus</taxon>
    </lineage>
</organism>
<sequence>MFSYMYLYVTIMASLFLLTKLSSQHQTHGLFHIQPDKSNTRLDGFVYRTFENMSPRLCFDKCIRRPKCYSYNCNRYILKCELNVKPKADATLDFNTQNGYIYVEIDPYRRVSNYDPCIENLCQEGESCQSVSKGGNICIIDECHFQSPLTNVAVGKSTQQSSDFDGYPSSYAVDDDINTLSITSEQNLPYWWVDLGDTFTITQIYIINRMSCGGCGNRLRNLDISVGNSVDSMVVCVHYDGPGSDGEHLVFNLEKEVVGRYVKLQIIGTEYLQLTEVRVFGYPPETNFCK</sequence>
<keyword evidence="4" id="KW-0479">Metal-binding</keyword>
<name>A0A8B6E4R7_MYTGA</name>
<dbReference type="InterPro" id="IPR051941">
    <property type="entry name" value="BG_Antigen-Binding_Lectin"/>
</dbReference>
<feature type="domain" description="Fucolectin tachylectin-4 pentraxin-1" evidence="9">
    <location>
        <begin position="149"/>
        <end position="285"/>
    </location>
</feature>
<evidence type="ECO:0000256" key="7">
    <source>
        <dbReference type="ARBA" id="ARBA00023157"/>
    </source>
</evidence>
<protein>
    <recommendedName>
        <fullName evidence="9">Fucolectin tachylectin-4 pentraxin-1 domain-containing protein</fullName>
    </recommendedName>
</protein>
<evidence type="ECO:0000256" key="2">
    <source>
        <dbReference type="ARBA" id="ARBA00010147"/>
    </source>
</evidence>
<dbReference type="InterPro" id="IPR008979">
    <property type="entry name" value="Galactose-bd-like_sf"/>
</dbReference>
<dbReference type="SUPFAM" id="SSF49785">
    <property type="entry name" value="Galactose-binding domain-like"/>
    <property type="match status" value="1"/>
</dbReference>
<keyword evidence="11" id="KW-1185">Reference proteome</keyword>
<dbReference type="GO" id="GO:0042806">
    <property type="term" value="F:fucose binding"/>
    <property type="evidence" value="ECO:0007669"/>
    <property type="project" value="UniProtKB-ARBA"/>
</dbReference>
<keyword evidence="7" id="KW-1015">Disulfide bond</keyword>
<dbReference type="SMART" id="SM00607">
    <property type="entry name" value="FTP"/>
    <property type="match status" value="1"/>
</dbReference>
<comment type="function">
    <text evidence="1">Acts as a defensive agent. Recognizes blood group fucosylated oligosaccharides including A, B, H and Lewis B-type antigens. Does not recognize Lewis A antigen and has low affinity for monovalent haptens.</text>
</comment>
<dbReference type="PANTHER" id="PTHR45713">
    <property type="entry name" value="FTP DOMAIN-CONTAINING PROTEIN"/>
    <property type="match status" value="1"/>
</dbReference>
<evidence type="ECO:0000256" key="4">
    <source>
        <dbReference type="ARBA" id="ARBA00022723"/>
    </source>
</evidence>
<feature type="signal peptide" evidence="8">
    <location>
        <begin position="1"/>
        <end position="23"/>
    </location>
</feature>
<evidence type="ECO:0000256" key="1">
    <source>
        <dbReference type="ARBA" id="ARBA00002219"/>
    </source>
</evidence>
<evidence type="ECO:0000313" key="11">
    <source>
        <dbReference type="Proteomes" id="UP000596742"/>
    </source>
</evidence>
<evidence type="ECO:0000259" key="9">
    <source>
        <dbReference type="SMART" id="SM00607"/>
    </source>
</evidence>
<comment type="caution">
    <text evidence="10">The sequence shown here is derived from an EMBL/GenBank/DDBJ whole genome shotgun (WGS) entry which is preliminary data.</text>
</comment>
<keyword evidence="5" id="KW-0430">Lectin</keyword>